<dbReference type="EMBL" id="KB309212">
    <property type="protein sequence ID" value="ELT95161.1"/>
    <property type="molecule type" value="Genomic_DNA"/>
</dbReference>
<evidence type="ECO:0000256" key="1">
    <source>
        <dbReference type="SAM" id="MobiDB-lite"/>
    </source>
</evidence>
<evidence type="ECO:0000313" key="4">
    <source>
        <dbReference type="EnsemblMetazoa" id="CapteP187490"/>
    </source>
</evidence>
<evidence type="ECO:0000313" key="5">
    <source>
        <dbReference type="Proteomes" id="UP000014760"/>
    </source>
</evidence>
<accession>R7TUL0</accession>
<evidence type="ECO:0000313" key="3">
    <source>
        <dbReference type="EMBL" id="ELT95161.1"/>
    </source>
</evidence>
<dbReference type="EMBL" id="AMQN01011961">
    <property type="status" value="NOT_ANNOTATED_CDS"/>
    <property type="molecule type" value="Genomic_DNA"/>
</dbReference>
<dbReference type="Proteomes" id="UP000014760">
    <property type="component" value="Unassembled WGS sequence"/>
</dbReference>
<reference evidence="4" key="3">
    <citation type="submission" date="2015-06" db="UniProtKB">
        <authorList>
            <consortium name="EnsemblMetazoa"/>
        </authorList>
    </citation>
    <scope>IDENTIFICATION</scope>
</reference>
<dbReference type="GO" id="GO:0006508">
    <property type="term" value="P:proteolysis"/>
    <property type="evidence" value="ECO:0007669"/>
    <property type="project" value="InterPro"/>
</dbReference>
<protein>
    <recommendedName>
        <fullName evidence="2">Caspase family p20 domain-containing protein</fullName>
    </recommendedName>
</protein>
<feature type="domain" description="Caspase family p20" evidence="2">
    <location>
        <begin position="66"/>
        <end position="159"/>
    </location>
</feature>
<dbReference type="InterPro" id="IPR011600">
    <property type="entry name" value="Pept_C14_caspase"/>
</dbReference>
<evidence type="ECO:0000259" key="2">
    <source>
        <dbReference type="PROSITE" id="PS50208"/>
    </source>
</evidence>
<sequence length="283" mass="31827">MAELPKRKNVCLMIVNEVLIKDYSQEKEEPTPSEAPFSPPPPTHHDRMSAAMDLKATLEKHCACRVEMRRNLTVKEMKIAVDVFVNEITANAGDIDNVWLVLSSHGDWEMFLKRDGSPWYQADVICGTDDTLPVFSLTKPLVKTGKPCVIVVQAGRGNEIAEIKLDKEEGCITPGEETTTICGSEGMRKRCENTWPELDAHFNNQILLYSSLPGKAASDGRPLLPALKEVLETVDLCTTDVESLFAKTCQKVKDNDGEKQEFLHDHLVTPVYYNKLWFKIHLQ</sequence>
<reference evidence="5" key="1">
    <citation type="submission" date="2012-12" db="EMBL/GenBank/DDBJ databases">
        <authorList>
            <person name="Hellsten U."/>
            <person name="Grimwood J."/>
            <person name="Chapman J.A."/>
            <person name="Shapiro H."/>
            <person name="Aerts A."/>
            <person name="Otillar R.P."/>
            <person name="Terry A.Y."/>
            <person name="Boore J.L."/>
            <person name="Simakov O."/>
            <person name="Marletaz F."/>
            <person name="Cho S.-J."/>
            <person name="Edsinger-Gonzales E."/>
            <person name="Havlak P."/>
            <person name="Kuo D.-H."/>
            <person name="Larsson T."/>
            <person name="Lv J."/>
            <person name="Arendt D."/>
            <person name="Savage R."/>
            <person name="Osoegawa K."/>
            <person name="de Jong P."/>
            <person name="Lindberg D.R."/>
            <person name="Seaver E.C."/>
            <person name="Weisblat D.A."/>
            <person name="Putnam N.H."/>
            <person name="Grigoriev I.V."/>
            <person name="Rokhsar D.S."/>
        </authorList>
    </citation>
    <scope>NUCLEOTIDE SEQUENCE</scope>
    <source>
        <strain evidence="5">I ESC-2004</strain>
    </source>
</reference>
<dbReference type="InterPro" id="IPR029030">
    <property type="entry name" value="Caspase-like_dom_sf"/>
</dbReference>
<proteinExistence type="predicted"/>
<name>R7TUL0_CAPTE</name>
<organism evidence="3">
    <name type="scientific">Capitella teleta</name>
    <name type="common">Polychaete worm</name>
    <dbReference type="NCBI Taxonomy" id="283909"/>
    <lineage>
        <taxon>Eukaryota</taxon>
        <taxon>Metazoa</taxon>
        <taxon>Spiralia</taxon>
        <taxon>Lophotrochozoa</taxon>
        <taxon>Annelida</taxon>
        <taxon>Polychaeta</taxon>
        <taxon>Sedentaria</taxon>
        <taxon>Scolecida</taxon>
        <taxon>Capitellidae</taxon>
        <taxon>Capitella</taxon>
    </lineage>
</organism>
<reference evidence="3 5" key="2">
    <citation type="journal article" date="2013" name="Nature">
        <title>Insights into bilaterian evolution from three spiralian genomes.</title>
        <authorList>
            <person name="Simakov O."/>
            <person name="Marletaz F."/>
            <person name="Cho S.J."/>
            <person name="Edsinger-Gonzales E."/>
            <person name="Havlak P."/>
            <person name="Hellsten U."/>
            <person name="Kuo D.H."/>
            <person name="Larsson T."/>
            <person name="Lv J."/>
            <person name="Arendt D."/>
            <person name="Savage R."/>
            <person name="Osoegawa K."/>
            <person name="de Jong P."/>
            <person name="Grimwood J."/>
            <person name="Chapman J.A."/>
            <person name="Shapiro H."/>
            <person name="Aerts A."/>
            <person name="Otillar R.P."/>
            <person name="Terry A.Y."/>
            <person name="Boore J.L."/>
            <person name="Grigoriev I.V."/>
            <person name="Lindberg D.R."/>
            <person name="Seaver E.C."/>
            <person name="Weisblat D.A."/>
            <person name="Putnam N.H."/>
            <person name="Rokhsar D.S."/>
        </authorList>
    </citation>
    <scope>NUCLEOTIDE SEQUENCE</scope>
    <source>
        <strain evidence="3 5">I ESC-2004</strain>
    </source>
</reference>
<keyword evidence="5" id="KW-1185">Reference proteome</keyword>
<dbReference type="Pfam" id="PF00656">
    <property type="entry name" value="Peptidase_C14"/>
    <property type="match status" value="1"/>
</dbReference>
<dbReference type="Gene3D" id="3.40.50.1460">
    <property type="match status" value="1"/>
</dbReference>
<dbReference type="EnsemblMetazoa" id="CapteT187490">
    <property type="protein sequence ID" value="CapteP187490"/>
    <property type="gene ID" value="CapteG187490"/>
</dbReference>
<dbReference type="PROSITE" id="PS50208">
    <property type="entry name" value="CASPASE_P20"/>
    <property type="match status" value="1"/>
</dbReference>
<dbReference type="SUPFAM" id="SSF52129">
    <property type="entry name" value="Caspase-like"/>
    <property type="match status" value="1"/>
</dbReference>
<dbReference type="AlphaFoldDB" id="R7TUL0"/>
<dbReference type="InterPro" id="IPR001309">
    <property type="entry name" value="Pept_C14_p20"/>
</dbReference>
<dbReference type="GO" id="GO:0004197">
    <property type="term" value="F:cysteine-type endopeptidase activity"/>
    <property type="evidence" value="ECO:0007669"/>
    <property type="project" value="InterPro"/>
</dbReference>
<feature type="region of interest" description="Disordered" evidence="1">
    <location>
        <begin position="24"/>
        <end position="46"/>
    </location>
</feature>
<dbReference type="HOGENOM" id="CLU_064159_0_0_1"/>
<gene>
    <name evidence="3" type="ORF">CAPTEDRAFT_187490</name>
</gene>